<protein>
    <submittedName>
        <fullName evidence="2">Uncharacterized protein</fullName>
    </submittedName>
</protein>
<proteinExistence type="predicted"/>
<keyword evidence="3" id="KW-1185">Reference proteome</keyword>
<keyword evidence="1" id="KW-0812">Transmembrane</keyword>
<dbReference type="PATRIC" id="fig|1550241.5.peg.561"/>
<evidence type="ECO:0000256" key="1">
    <source>
        <dbReference type="SAM" id="Phobius"/>
    </source>
</evidence>
<keyword evidence="1" id="KW-0472">Membrane</keyword>
<name>A0A0F7FGP7_9CREN</name>
<accession>A0A0F7FGP7</accession>
<dbReference type="Proteomes" id="UP000067434">
    <property type="component" value="Chromosome"/>
</dbReference>
<reference evidence="2 3" key="1">
    <citation type="journal article" date="2015" name="Stand. Genomic Sci.">
        <title>Complete genome sequence of and proposal of Thermofilum uzonense sp. nov. a novel hyperthermophilic crenarchaeon and emended description of the genus Thermofilum.</title>
        <authorList>
            <person name="Toshchakov S.V."/>
            <person name="Korzhenkov A.A."/>
            <person name="Samarov N.I."/>
            <person name="Mazunin I.O."/>
            <person name="Mozhey O.I."/>
            <person name="Shmyr I.S."/>
            <person name="Derbikova K.S."/>
            <person name="Taranov E.A."/>
            <person name="Dominova I.N."/>
            <person name="Bonch-Osmolovskaya E.A."/>
            <person name="Patrushev M.V."/>
            <person name="Podosokorskaya O.A."/>
            <person name="Kublanov I.V."/>
        </authorList>
    </citation>
    <scope>NUCLEOTIDE SEQUENCE [LARGE SCALE GENOMIC DNA]</scope>
    <source>
        <strain evidence="2 3">1807-2</strain>
    </source>
</reference>
<dbReference type="AlphaFoldDB" id="A0A0F7FGP7"/>
<evidence type="ECO:0000313" key="2">
    <source>
        <dbReference type="EMBL" id="AKG38399.1"/>
    </source>
</evidence>
<sequence>MTGAVTDKGMGAALPKPHSVWAFVILALYLAFLAFLLLYPILVPWSPPKESPPIIEKAQWRIAIVTEDPVFAELINSTIKAKELAVIPPCKSRGVGQLRPRHHRLGRFARDLREP</sequence>
<gene>
    <name evidence="2" type="ORF">MA03_02725</name>
</gene>
<feature type="transmembrane region" description="Helical" evidence="1">
    <location>
        <begin position="20"/>
        <end position="42"/>
    </location>
</feature>
<dbReference type="KEGG" id="thf:MA03_02725"/>
<dbReference type="HOGENOM" id="CLU_2103640_0_0_2"/>
<dbReference type="EMBL" id="CP009961">
    <property type="protein sequence ID" value="AKG38399.1"/>
    <property type="molecule type" value="Genomic_DNA"/>
</dbReference>
<organism evidence="2 3">
    <name type="scientific">Infirmifilum uzonense</name>
    <dbReference type="NCBI Taxonomy" id="1550241"/>
    <lineage>
        <taxon>Archaea</taxon>
        <taxon>Thermoproteota</taxon>
        <taxon>Thermoprotei</taxon>
        <taxon>Thermofilales</taxon>
        <taxon>Thermofilaceae</taxon>
        <taxon>Infirmifilum</taxon>
    </lineage>
</organism>
<evidence type="ECO:0000313" key="3">
    <source>
        <dbReference type="Proteomes" id="UP000067434"/>
    </source>
</evidence>
<keyword evidence="1" id="KW-1133">Transmembrane helix</keyword>